<dbReference type="Proteomes" id="UP000606490">
    <property type="component" value="Unassembled WGS sequence"/>
</dbReference>
<protein>
    <recommendedName>
        <fullName evidence="7">Serine acetyltransferase</fullName>
        <ecNumber evidence="7">2.3.1.30</ecNumber>
    </recommendedName>
</protein>
<dbReference type="PROSITE" id="PS00101">
    <property type="entry name" value="HEXAPEP_TRANSFERASES"/>
    <property type="match status" value="1"/>
</dbReference>
<dbReference type="Gene3D" id="2.160.10.10">
    <property type="entry name" value="Hexapeptide repeat proteins"/>
    <property type="match status" value="1"/>
</dbReference>
<evidence type="ECO:0000256" key="3">
    <source>
        <dbReference type="ARBA" id="ARBA00022679"/>
    </source>
</evidence>
<dbReference type="InterPro" id="IPR053376">
    <property type="entry name" value="Serine_acetyltransferase"/>
</dbReference>
<evidence type="ECO:0000256" key="5">
    <source>
        <dbReference type="ARBA" id="ARBA00023315"/>
    </source>
</evidence>
<dbReference type="PANTHER" id="PTHR42811">
    <property type="entry name" value="SERINE ACETYLTRANSFERASE"/>
    <property type="match status" value="1"/>
</dbReference>
<dbReference type="SUPFAM" id="SSF51161">
    <property type="entry name" value="Trimeric LpxA-like enzymes"/>
    <property type="match status" value="1"/>
</dbReference>
<evidence type="ECO:0000256" key="2">
    <source>
        <dbReference type="ARBA" id="ARBA00022605"/>
    </source>
</evidence>
<dbReference type="InterPro" id="IPR001451">
    <property type="entry name" value="Hexapep"/>
</dbReference>
<dbReference type="InterPro" id="IPR018357">
    <property type="entry name" value="Hexapep_transf_CS"/>
</dbReference>
<proteinExistence type="inferred from homology"/>
<dbReference type="NCBIfam" id="NF041874">
    <property type="entry name" value="EPS_EpsC"/>
    <property type="match status" value="1"/>
</dbReference>
<dbReference type="Gene3D" id="1.10.3130.10">
    <property type="entry name" value="serine acetyltransferase, domain 1"/>
    <property type="match status" value="1"/>
</dbReference>
<dbReference type="PIRSF" id="PIRSF000441">
    <property type="entry name" value="CysE"/>
    <property type="match status" value="1"/>
</dbReference>
<sequence>MAVELLELARTIRARDPARPTWIEAFTCYAGLQAVLMHRVAHALHRAGLKALARMVSHTNRFITGIEIHPGATIGRRLFIDHGMGVVIGETAEIGDDVLIYHGVTLGGLSGQPGKRHPTIGHNVAIGAGAQVLGPIRIGDNARIGANAVVVAEVPAGETVVGIPARRPQEQRVLPARPAPSPGYGLLDAPCDPVGEELAELRAEVAMLRNEMALLRGQQQAARMPAAE</sequence>
<organism evidence="8 9">
    <name type="scientific">Belnapia mucosa</name>
    <dbReference type="NCBI Taxonomy" id="2804532"/>
    <lineage>
        <taxon>Bacteria</taxon>
        <taxon>Pseudomonadati</taxon>
        <taxon>Pseudomonadota</taxon>
        <taxon>Alphaproteobacteria</taxon>
        <taxon>Acetobacterales</taxon>
        <taxon>Roseomonadaceae</taxon>
        <taxon>Belnapia</taxon>
    </lineage>
</organism>
<keyword evidence="4" id="KW-0677">Repeat</keyword>
<dbReference type="EMBL" id="JAEUXJ010000011">
    <property type="protein sequence ID" value="MBL6457905.1"/>
    <property type="molecule type" value="Genomic_DNA"/>
</dbReference>
<dbReference type="CDD" id="cd03354">
    <property type="entry name" value="LbH_SAT"/>
    <property type="match status" value="1"/>
</dbReference>
<dbReference type="InterPro" id="IPR045304">
    <property type="entry name" value="LbH_SAT"/>
</dbReference>
<accession>A0ABS1V8B2</accession>
<comment type="similarity">
    <text evidence="1 7">Belongs to the transferase hexapeptide repeat family.</text>
</comment>
<dbReference type="InterPro" id="IPR011004">
    <property type="entry name" value="Trimer_LpxA-like_sf"/>
</dbReference>
<dbReference type="InterPro" id="IPR005881">
    <property type="entry name" value="Ser_O-AcTrfase"/>
</dbReference>
<dbReference type="EC" id="2.3.1.30" evidence="7"/>
<keyword evidence="5 7" id="KW-0012">Acyltransferase</keyword>
<dbReference type="NCBIfam" id="TIGR01172">
    <property type="entry name" value="cysE"/>
    <property type="match status" value="1"/>
</dbReference>
<evidence type="ECO:0000313" key="8">
    <source>
        <dbReference type="EMBL" id="MBL6457905.1"/>
    </source>
</evidence>
<dbReference type="RefSeq" id="WP_202827655.1">
    <property type="nucleotide sequence ID" value="NZ_JAEUXJ010000011.1"/>
</dbReference>
<reference evidence="8 9" key="1">
    <citation type="submission" date="2021-01" db="EMBL/GenBank/DDBJ databases">
        <title>Belnapia mucosa sp. nov. and Belnapia arida sp. nov., isolated from the Tabernas Desert (Almeria, Spain).</title>
        <authorList>
            <person name="Molina-Menor E."/>
            <person name="Vidal-Verdu A."/>
            <person name="Calonge A."/>
            <person name="Satari L."/>
            <person name="Pereto Magraner J."/>
            <person name="Porcar Miralles M."/>
        </authorList>
    </citation>
    <scope>NUCLEOTIDE SEQUENCE [LARGE SCALE GENOMIC DNA]</scope>
    <source>
        <strain evidence="8 9">T6</strain>
    </source>
</reference>
<gene>
    <name evidence="8" type="primary">cysE</name>
    <name evidence="8" type="ORF">JMJ55_21445</name>
</gene>
<comment type="caution">
    <text evidence="8">The sequence shown here is derived from an EMBL/GenBank/DDBJ whole genome shotgun (WGS) entry which is preliminary data.</text>
</comment>
<keyword evidence="9" id="KW-1185">Reference proteome</keyword>
<evidence type="ECO:0000313" key="9">
    <source>
        <dbReference type="Proteomes" id="UP000606490"/>
    </source>
</evidence>
<comment type="catalytic activity">
    <reaction evidence="6 7">
        <text>L-serine + acetyl-CoA = O-acetyl-L-serine + CoA</text>
        <dbReference type="Rhea" id="RHEA:24560"/>
        <dbReference type="ChEBI" id="CHEBI:33384"/>
        <dbReference type="ChEBI" id="CHEBI:57287"/>
        <dbReference type="ChEBI" id="CHEBI:57288"/>
        <dbReference type="ChEBI" id="CHEBI:58340"/>
        <dbReference type="EC" id="2.3.1.30"/>
    </reaction>
</comment>
<keyword evidence="3 7" id="KW-0808">Transferase</keyword>
<dbReference type="Pfam" id="PF00132">
    <property type="entry name" value="Hexapep"/>
    <property type="match status" value="1"/>
</dbReference>
<evidence type="ECO:0000256" key="6">
    <source>
        <dbReference type="ARBA" id="ARBA00049486"/>
    </source>
</evidence>
<evidence type="ECO:0000256" key="1">
    <source>
        <dbReference type="ARBA" id="ARBA00007274"/>
    </source>
</evidence>
<evidence type="ECO:0000256" key="7">
    <source>
        <dbReference type="PIRNR" id="PIRNR000441"/>
    </source>
</evidence>
<dbReference type="GO" id="GO:0009001">
    <property type="term" value="F:serine O-acetyltransferase activity"/>
    <property type="evidence" value="ECO:0007669"/>
    <property type="project" value="UniProtKB-EC"/>
</dbReference>
<name>A0ABS1V8B2_9PROT</name>
<keyword evidence="2" id="KW-0028">Amino-acid biosynthesis</keyword>
<evidence type="ECO:0000256" key="4">
    <source>
        <dbReference type="ARBA" id="ARBA00022737"/>
    </source>
</evidence>
<dbReference type="InterPro" id="IPR042122">
    <property type="entry name" value="Ser_AcTrfase_N_sf"/>
</dbReference>